<proteinExistence type="predicted"/>
<dbReference type="InterPro" id="IPR005583">
    <property type="entry name" value="YaaA"/>
</dbReference>
<evidence type="ECO:0000313" key="1">
    <source>
        <dbReference type="EMBL" id="CAB4680814.1"/>
    </source>
</evidence>
<dbReference type="AlphaFoldDB" id="A0A6J6N7D3"/>
<accession>A0A6J6N7D3</accession>
<gene>
    <name evidence="1" type="ORF">UFOPK2370_00265</name>
</gene>
<dbReference type="EMBL" id="CAEZXK010000004">
    <property type="protein sequence ID" value="CAB4680814.1"/>
    <property type="molecule type" value="Genomic_DNA"/>
</dbReference>
<protein>
    <submittedName>
        <fullName evidence="1">Unannotated protein</fullName>
    </submittedName>
</protein>
<name>A0A6J6N7D3_9ZZZZ</name>
<organism evidence="1">
    <name type="scientific">freshwater metagenome</name>
    <dbReference type="NCBI Taxonomy" id="449393"/>
    <lineage>
        <taxon>unclassified sequences</taxon>
        <taxon>metagenomes</taxon>
        <taxon>ecological metagenomes</taxon>
    </lineage>
</organism>
<reference evidence="1" key="1">
    <citation type="submission" date="2020-05" db="EMBL/GenBank/DDBJ databases">
        <authorList>
            <person name="Chiriac C."/>
            <person name="Salcher M."/>
            <person name="Ghai R."/>
            <person name="Kavagutti S V."/>
        </authorList>
    </citation>
    <scope>NUCLEOTIDE SEQUENCE</scope>
</reference>
<sequence>MLFLLPPSETKASSAYSGATESSLSVRDVALSFGTLEPARMQAAELLNQLSVLDAPTMMAIDRYTGTLYSAIHGRGLKGTPTEFAHLNDAAIKRAKDVVLIQSALFGLIPATGLIPSYKGSASTKLKAIWAEPHQVVFRRLEGLIIDMRSKQYVALAPIPSEIETYWLDVVLEAADGSRTAMNHFNKKSKGELIHAVLNANQLPKTIADLRSIAKKAGFALEQAGRELTLVVSYSPPKAN</sequence>
<dbReference type="Pfam" id="PF03883">
    <property type="entry name" value="H2O2_YaaD"/>
    <property type="match status" value="1"/>
</dbReference>